<name>F4KXM2_HALH1</name>
<dbReference type="Gene3D" id="3.80.10.10">
    <property type="entry name" value="Ribonuclease Inhibitor"/>
    <property type="match status" value="1"/>
</dbReference>
<gene>
    <name evidence="2" type="ordered locus">Halhy_3528</name>
</gene>
<dbReference type="KEGG" id="hhy:Halhy_3528"/>
<keyword evidence="3" id="KW-1185">Reference proteome</keyword>
<dbReference type="STRING" id="760192.Halhy_3528"/>
<dbReference type="AlphaFoldDB" id="F4KXM2"/>
<dbReference type="OrthoDB" id="627712at2"/>
<dbReference type="Proteomes" id="UP000008461">
    <property type="component" value="Chromosome"/>
</dbReference>
<evidence type="ECO:0000313" key="3">
    <source>
        <dbReference type="Proteomes" id="UP000008461"/>
    </source>
</evidence>
<dbReference type="PANTHER" id="PTHR47186">
    <property type="entry name" value="LEUCINE-RICH REPEAT-CONTAINING PROTEIN 57"/>
    <property type="match status" value="1"/>
</dbReference>
<dbReference type="HOGENOM" id="CLU_675732_0_0_10"/>
<reference key="2">
    <citation type="submission" date="2011-04" db="EMBL/GenBank/DDBJ databases">
        <title>Complete sequence of chromosome of Haliscomenobacter hydrossis DSM 1100.</title>
        <authorList>
            <consortium name="US DOE Joint Genome Institute (JGI-PGF)"/>
            <person name="Lucas S."/>
            <person name="Han J."/>
            <person name="Lapidus A."/>
            <person name="Bruce D."/>
            <person name="Goodwin L."/>
            <person name="Pitluck S."/>
            <person name="Peters L."/>
            <person name="Kyrpides N."/>
            <person name="Mavromatis K."/>
            <person name="Ivanova N."/>
            <person name="Ovchinnikova G."/>
            <person name="Pagani I."/>
            <person name="Daligault H."/>
            <person name="Detter J.C."/>
            <person name="Han C."/>
            <person name="Land M."/>
            <person name="Hauser L."/>
            <person name="Markowitz V."/>
            <person name="Cheng J.-F."/>
            <person name="Hugenholtz P."/>
            <person name="Woyke T."/>
            <person name="Wu D."/>
            <person name="Verbarg S."/>
            <person name="Frueling A."/>
            <person name="Brambilla E."/>
            <person name="Klenk H.-P."/>
            <person name="Eisen J.A."/>
        </authorList>
    </citation>
    <scope>NUCLEOTIDE SEQUENCE</scope>
    <source>
        <strain>DSM 1100</strain>
    </source>
</reference>
<proteinExistence type="predicted"/>
<dbReference type="PANTHER" id="PTHR47186:SF42">
    <property type="entry name" value="DISEASE RESISTANCE RPP13-LIKE PROTEIN 1"/>
    <property type="match status" value="1"/>
</dbReference>
<accession>F4KXM2</accession>
<dbReference type="InterPro" id="IPR032675">
    <property type="entry name" value="LRR_dom_sf"/>
</dbReference>
<dbReference type="SUPFAM" id="SSF52058">
    <property type="entry name" value="L domain-like"/>
    <property type="match status" value="1"/>
</dbReference>
<keyword evidence="1" id="KW-0175">Coiled coil</keyword>
<sequence length="407" mass="47350">MKKISVFLMFLCMACQHKTLEEKMKEAANKLIEEIKTERDAQIKDIEKSFHFSDEVMELIKWDISDEIRCLGYFAKAKNLQQVNTFQDLKKLSEKKAKVVDGLIVNIPRTQWGIFIESKVLSKFTNLKYLKIGNIDHLPLDILEIKKLEVLELECMIDFQEIPDEIDRLRGLQHLTMTEINNIKKIPEGIYRLKKLKSLTLTKTRGNLNIDDRVADLKDLEFFSVDCLISPEIGKLKKLKCLKLLGYLNDDVYGAIFELPEVKTLSLRVQKKDQYKGINKLKKLRVLDLYAKELSGEIGDLDSLKALIIGGYTKTEYPNELNRLKKLEGIEISYNYKLKIAPAFIPELPKLVYLNIELCDSLQEFPDKYREMKNLKLAELNHNKLIRTVPKTIEPIKGVIRIQHFEF</sequence>
<feature type="coiled-coil region" evidence="1">
    <location>
        <begin position="17"/>
        <end position="45"/>
    </location>
</feature>
<dbReference type="RefSeq" id="WP_013765923.1">
    <property type="nucleotide sequence ID" value="NC_015510.1"/>
</dbReference>
<evidence type="ECO:0000313" key="2">
    <source>
        <dbReference type="EMBL" id="AEE51383.1"/>
    </source>
</evidence>
<evidence type="ECO:0008006" key="4">
    <source>
        <dbReference type="Google" id="ProtNLM"/>
    </source>
</evidence>
<organism evidence="2 3">
    <name type="scientific">Haliscomenobacter hydrossis (strain ATCC 27775 / DSM 1100 / LMG 10767 / O)</name>
    <dbReference type="NCBI Taxonomy" id="760192"/>
    <lineage>
        <taxon>Bacteria</taxon>
        <taxon>Pseudomonadati</taxon>
        <taxon>Bacteroidota</taxon>
        <taxon>Saprospiria</taxon>
        <taxon>Saprospirales</taxon>
        <taxon>Haliscomenobacteraceae</taxon>
        <taxon>Haliscomenobacter</taxon>
    </lineage>
</organism>
<dbReference type="eggNOG" id="COG4886">
    <property type="taxonomic scope" value="Bacteria"/>
</dbReference>
<dbReference type="EMBL" id="CP002691">
    <property type="protein sequence ID" value="AEE51383.1"/>
    <property type="molecule type" value="Genomic_DNA"/>
</dbReference>
<protein>
    <recommendedName>
        <fullName evidence="4">Leucine-rich repeat-containing protein</fullName>
    </recommendedName>
</protein>
<evidence type="ECO:0000256" key="1">
    <source>
        <dbReference type="SAM" id="Coils"/>
    </source>
</evidence>
<reference evidence="2 3" key="1">
    <citation type="journal article" date="2011" name="Stand. Genomic Sci.">
        <title>Complete genome sequence of Haliscomenobacter hydrossis type strain (O).</title>
        <authorList>
            <consortium name="US DOE Joint Genome Institute (JGI-PGF)"/>
            <person name="Daligault H."/>
            <person name="Lapidus A."/>
            <person name="Zeytun A."/>
            <person name="Nolan M."/>
            <person name="Lucas S."/>
            <person name="Del Rio T.G."/>
            <person name="Tice H."/>
            <person name="Cheng J.F."/>
            <person name="Tapia R."/>
            <person name="Han C."/>
            <person name="Goodwin L."/>
            <person name="Pitluck S."/>
            <person name="Liolios K."/>
            <person name="Pagani I."/>
            <person name="Ivanova N."/>
            <person name="Huntemann M."/>
            <person name="Mavromatis K."/>
            <person name="Mikhailova N."/>
            <person name="Pati A."/>
            <person name="Chen A."/>
            <person name="Palaniappan K."/>
            <person name="Land M."/>
            <person name="Hauser L."/>
            <person name="Brambilla E.M."/>
            <person name="Rohde M."/>
            <person name="Verbarg S."/>
            <person name="Goker M."/>
            <person name="Bristow J."/>
            <person name="Eisen J.A."/>
            <person name="Markowitz V."/>
            <person name="Hugenholtz P."/>
            <person name="Kyrpides N.C."/>
            <person name="Klenk H.P."/>
            <person name="Woyke T."/>
        </authorList>
    </citation>
    <scope>NUCLEOTIDE SEQUENCE [LARGE SCALE GENOMIC DNA]</scope>
    <source>
        <strain evidence="3">ATCC 27775 / DSM 1100 / LMG 10767 / O</strain>
    </source>
</reference>